<protein>
    <recommendedName>
        <fullName evidence="3 9">NADH-ubiquinone oxidoreductase chain 3</fullName>
        <ecNumber evidence="9">7.1.1.2</ecNumber>
    </recommendedName>
</protein>
<evidence type="ECO:0000256" key="6">
    <source>
        <dbReference type="ARBA" id="ARBA00022989"/>
    </source>
</evidence>
<evidence type="ECO:0000256" key="4">
    <source>
        <dbReference type="ARBA" id="ARBA00022448"/>
    </source>
</evidence>
<geneLocation type="mitochondrion" evidence="10"/>
<dbReference type="GO" id="GO:0030964">
    <property type="term" value="C:NADH dehydrogenase complex"/>
    <property type="evidence" value="ECO:0007669"/>
    <property type="project" value="TreeGrafter"/>
</dbReference>
<feature type="transmembrane region" description="Helical" evidence="9">
    <location>
        <begin position="58"/>
        <end position="82"/>
    </location>
</feature>
<comment type="function">
    <text evidence="9">Core subunit of the mitochondrial membrane respiratory chain NADH dehydrogenase (Complex I) which catalyzes electron transfer from NADH through the respiratory chain, using ubiquinone as an electron acceptor. Essential for the catalytic activity of complex I.</text>
</comment>
<comment type="catalytic activity">
    <reaction evidence="8 9">
        <text>a ubiquinone + NADH + 5 H(+)(in) = a ubiquinol + NAD(+) + 4 H(+)(out)</text>
        <dbReference type="Rhea" id="RHEA:29091"/>
        <dbReference type="Rhea" id="RHEA-COMP:9565"/>
        <dbReference type="Rhea" id="RHEA-COMP:9566"/>
        <dbReference type="ChEBI" id="CHEBI:15378"/>
        <dbReference type="ChEBI" id="CHEBI:16389"/>
        <dbReference type="ChEBI" id="CHEBI:17976"/>
        <dbReference type="ChEBI" id="CHEBI:57540"/>
        <dbReference type="ChEBI" id="CHEBI:57945"/>
        <dbReference type="EC" id="7.1.1.2"/>
    </reaction>
</comment>
<dbReference type="Gene3D" id="1.20.58.1610">
    <property type="entry name" value="NADH:ubiquinone/plastoquinone oxidoreductase, chain 3"/>
    <property type="match status" value="1"/>
</dbReference>
<keyword evidence="9" id="KW-0520">NAD</keyword>
<keyword evidence="9" id="KW-0830">Ubiquinone</keyword>
<keyword evidence="5 9" id="KW-0812">Transmembrane</keyword>
<keyword evidence="9" id="KW-0249">Electron transport</keyword>
<evidence type="ECO:0000256" key="8">
    <source>
        <dbReference type="ARBA" id="ARBA00049551"/>
    </source>
</evidence>
<keyword evidence="9" id="KW-0679">Respiratory chain</keyword>
<evidence type="ECO:0000256" key="1">
    <source>
        <dbReference type="ARBA" id="ARBA00004370"/>
    </source>
</evidence>
<name>A0A140EGQ7_9COLE</name>
<dbReference type="InterPro" id="IPR000440">
    <property type="entry name" value="NADH_UbQ/plastoQ_OxRdtase_su3"/>
</dbReference>
<gene>
    <name evidence="10" type="primary">ND3</name>
</gene>
<reference evidence="10" key="1">
    <citation type="submission" date="2015-09" db="EMBL/GenBank/DDBJ databases">
        <title>Capturing the unknown biodiversity of arthropods in tropical forests using metagenomics.</title>
        <authorList>
            <person name="Andujar C."/>
            <person name="Creedy T.J."/>
            <person name="Garner B."/>
            <person name="Canty R."/>
            <person name="Warner H.B."/>
            <person name="Lipecki J."/>
            <person name="Crampton-Platt A."/>
            <person name="Gabrielli M."/>
            <person name="Croydon-Veleslavov I.A."/>
            <person name="Lim J.L."/>
            <person name="Linard B."/>
            <person name="Vogler A."/>
        </authorList>
    </citation>
    <scope>NUCLEOTIDE SEQUENCE</scope>
</reference>
<dbReference type="Pfam" id="PF00507">
    <property type="entry name" value="Oxidored_q4"/>
    <property type="match status" value="1"/>
</dbReference>
<dbReference type="AlphaFoldDB" id="A0A140EGQ7"/>
<evidence type="ECO:0000313" key="10">
    <source>
        <dbReference type="EMBL" id="AML25878.1"/>
    </source>
</evidence>
<evidence type="ECO:0000256" key="2">
    <source>
        <dbReference type="ARBA" id="ARBA00008472"/>
    </source>
</evidence>
<keyword evidence="9 10" id="KW-0496">Mitochondrion</keyword>
<evidence type="ECO:0000256" key="5">
    <source>
        <dbReference type="ARBA" id="ARBA00022692"/>
    </source>
</evidence>
<dbReference type="EC" id="7.1.1.2" evidence="9"/>
<feature type="transmembrane region" description="Helical" evidence="9">
    <location>
        <begin position="89"/>
        <end position="107"/>
    </location>
</feature>
<keyword evidence="9" id="KW-1278">Translocase</keyword>
<sequence>MIFMMMIMASIIFFISFIVMSLAMIFSKKTFMDREKNSPFECGFDPKSSARLPFSLQFFLIAIIFLIFDVEITLLIPFIMILKISSIKIFIFTIFFFISILLMGLYHEWTQGALNWSI</sequence>
<dbReference type="PANTHER" id="PTHR11058">
    <property type="entry name" value="NADH-UBIQUINONE OXIDOREDUCTASE CHAIN 3"/>
    <property type="match status" value="1"/>
</dbReference>
<keyword evidence="7 9" id="KW-0472">Membrane</keyword>
<dbReference type="GO" id="GO:0031966">
    <property type="term" value="C:mitochondrial membrane"/>
    <property type="evidence" value="ECO:0007669"/>
    <property type="project" value="UniProtKB-SubCell"/>
</dbReference>
<evidence type="ECO:0000256" key="9">
    <source>
        <dbReference type="RuleBase" id="RU003640"/>
    </source>
</evidence>
<dbReference type="EMBL" id="KT696177">
    <property type="protein sequence ID" value="AML25878.1"/>
    <property type="molecule type" value="Genomic_DNA"/>
</dbReference>
<accession>A0A140EGQ7</accession>
<keyword evidence="4 9" id="KW-0813">Transport</keyword>
<keyword evidence="6 9" id="KW-1133">Transmembrane helix</keyword>
<dbReference type="PANTHER" id="PTHR11058:SF9">
    <property type="entry name" value="NADH-UBIQUINONE OXIDOREDUCTASE CHAIN 3"/>
    <property type="match status" value="1"/>
</dbReference>
<comment type="similarity">
    <text evidence="2 9">Belongs to the complex I subunit 3 family.</text>
</comment>
<proteinExistence type="inferred from homology"/>
<dbReference type="InterPro" id="IPR038430">
    <property type="entry name" value="NDAH_ubi_oxred_su3_sf"/>
</dbReference>
<evidence type="ECO:0000256" key="3">
    <source>
        <dbReference type="ARBA" id="ARBA00021007"/>
    </source>
</evidence>
<comment type="subcellular location">
    <subcellularLocation>
        <location evidence="1">Membrane</location>
    </subcellularLocation>
    <subcellularLocation>
        <location evidence="9">Mitochondrion membrane</location>
        <topology evidence="9">Multi-pass membrane protein</topology>
    </subcellularLocation>
</comment>
<evidence type="ECO:0000256" key="7">
    <source>
        <dbReference type="ARBA" id="ARBA00023136"/>
    </source>
</evidence>
<dbReference type="GO" id="GO:0008137">
    <property type="term" value="F:NADH dehydrogenase (ubiquinone) activity"/>
    <property type="evidence" value="ECO:0007669"/>
    <property type="project" value="UniProtKB-UniRule"/>
</dbReference>
<organism evidence="10">
    <name type="scientific">Staphylinidae sp. BMNH 1274178</name>
    <dbReference type="NCBI Taxonomy" id="1796554"/>
    <lineage>
        <taxon>Eukaryota</taxon>
        <taxon>Metazoa</taxon>
        <taxon>Ecdysozoa</taxon>
        <taxon>Arthropoda</taxon>
        <taxon>Hexapoda</taxon>
        <taxon>Insecta</taxon>
        <taxon>Pterygota</taxon>
        <taxon>Neoptera</taxon>
        <taxon>Endopterygota</taxon>
        <taxon>Coleoptera</taxon>
        <taxon>Polyphaga</taxon>
        <taxon>Staphyliniformia</taxon>
        <taxon>Staphylinidae</taxon>
    </lineage>
</organism>